<comment type="subunit">
    <text evidence="6">Homodimer.</text>
</comment>
<keyword evidence="4 6" id="KW-0418">Kinase</keyword>
<dbReference type="Gene3D" id="3.30.420.40">
    <property type="match status" value="2"/>
</dbReference>
<dbReference type="EMBL" id="JANEYT010000042">
    <property type="protein sequence ID" value="MCQ1059651.1"/>
    <property type="molecule type" value="Genomic_DNA"/>
</dbReference>
<dbReference type="GO" id="GO:0016301">
    <property type="term" value="F:kinase activity"/>
    <property type="evidence" value="ECO:0007669"/>
    <property type="project" value="UniProtKB-KW"/>
</dbReference>
<dbReference type="InterPro" id="IPR000890">
    <property type="entry name" value="Aliphatic_acid_kin_short-chain"/>
</dbReference>
<evidence type="ECO:0000256" key="5">
    <source>
        <dbReference type="ARBA" id="ARBA00022840"/>
    </source>
</evidence>
<feature type="site" description="Transition state stabilizer" evidence="6">
    <location>
        <position position="179"/>
    </location>
</feature>
<feature type="binding site" evidence="6">
    <location>
        <position position="90"/>
    </location>
    <ligand>
        <name>substrate</name>
    </ligand>
</feature>
<keyword evidence="3 6" id="KW-0547">Nucleotide-binding</keyword>
<dbReference type="PANTHER" id="PTHR21060:SF15">
    <property type="entry name" value="ACETATE KINASE-RELATED"/>
    <property type="match status" value="1"/>
</dbReference>
<keyword evidence="9" id="KW-1185">Reference proteome</keyword>
<evidence type="ECO:0000256" key="7">
    <source>
        <dbReference type="RuleBase" id="RU003835"/>
    </source>
</evidence>
<dbReference type="PIRSF" id="PIRSF000722">
    <property type="entry name" value="Acetate_prop_kin"/>
    <property type="match status" value="1"/>
</dbReference>
<dbReference type="InterPro" id="IPR023865">
    <property type="entry name" value="Aliphatic_acid_kinase_CS"/>
</dbReference>
<proteinExistence type="inferred from homology"/>
<dbReference type="NCBIfam" id="TIGR00016">
    <property type="entry name" value="ackA"/>
    <property type="match status" value="1"/>
</dbReference>
<organism evidence="8 9">
    <name type="scientific">Photobacterium pectinilyticum</name>
    <dbReference type="NCBI Taxonomy" id="2906793"/>
    <lineage>
        <taxon>Bacteria</taxon>
        <taxon>Pseudomonadati</taxon>
        <taxon>Pseudomonadota</taxon>
        <taxon>Gammaproteobacteria</taxon>
        <taxon>Vibrionales</taxon>
        <taxon>Vibrionaceae</taxon>
        <taxon>Photobacterium</taxon>
    </lineage>
</organism>
<dbReference type="HAMAP" id="MF_00020">
    <property type="entry name" value="Acetate_kinase"/>
    <property type="match status" value="1"/>
</dbReference>
<dbReference type="SUPFAM" id="SSF53067">
    <property type="entry name" value="Actin-like ATPase domain"/>
    <property type="match status" value="2"/>
</dbReference>
<comment type="caution">
    <text evidence="8">The sequence shown here is derived from an EMBL/GenBank/DDBJ whole genome shotgun (WGS) entry which is preliminary data.</text>
</comment>
<name>A0ABT1N7I4_9GAMM</name>
<reference evidence="8 9" key="1">
    <citation type="submission" date="2022-07" db="EMBL/GenBank/DDBJ databases">
        <title>Photobacterium pectinilyticum sp. nov., a marine bacterium isolated from surface seawater of Qingdao offshore.</title>
        <authorList>
            <person name="Wang X."/>
        </authorList>
    </citation>
    <scope>NUCLEOTIDE SEQUENCE [LARGE SCALE GENOMIC DNA]</scope>
    <source>
        <strain evidence="8 9">ZSDE20</strain>
    </source>
</reference>
<comment type="pathway">
    <text evidence="6">Metabolic intermediate biosynthesis; acetyl-CoA biosynthesis; acetyl-CoA from acetate: step 1/2.</text>
</comment>
<feature type="binding site" evidence="6">
    <location>
        <begin position="206"/>
        <end position="210"/>
    </location>
    <ligand>
        <name>ATP</name>
        <dbReference type="ChEBI" id="CHEBI:30616"/>
    </ligand>
</feature>
<dbReference type="Proteomes" id="UP001524460">
    <property type="component" value="Unassembled WGS sequence"/>
</dbReference>
<dbReference type="EC" id="2.7.2.1" evidence="6"/>
<keyword evidence="6" id="KW-0479">Metal-binding</keyword>
<accession>A0ABT1N7I4</accession>
<comment type="function">
    <text evidence="6">Catalyzes the formation of acetyl phosphate from acetate and ATP. Can also catalyze the reverse reaction.</text>
</comment>
<keyword evidence="2 6" id="KW-0808">Transferase</keyword>
<feature type="binding site" evidence="6">
    <location>
        <begin position="281"/>
        <end position="283"/>
    </location>
    <ligand>
        <name>ATP</name>
        <dbReference type="ChEBI" id="CHEBI:30616"/>
    </ligand>
</feature>
<dbReference type="InterPro" id="IPR043129">
    <property type="entry name" value="ATPase_NBD"/>
</dbReference>
<dbReference type="PROSITE" id="PS01076">
    <property type="entry name" value="ACETATE_KINASE_2"/>
    <property type="match status" value="1"/>
</dbReference>
<evidence type="ECO:0000256" key="2">
    <source>
        <dbReference type="ARBA" id="ARBA00022679"/>
    </source>
</evidence>
<evidence type="ECO:0000256" key="6">
    <source>
        <dbReference type="HAMAP-Rule" id="MF_00020"/>
    </source>
</evidence>
<dbReference type="PANTHER" id="PTHR21060">
    <property type="entry name" value="ACETATE KINASE"/>
    <property type="match status" value="1"/>
</dbReference>
<feature type="binding site" evidence="6">
    <location>
        <position position="9"/>
    </location>
    <ligand>
        <name>Mg(2+)</name>
        <dbReference type="ChEBI" id="CHEBI:18420"/>
    </ligand>
</feature>
<dbReference type="Pfam" id="PF00871">
    <property type="entry name" value="Acetate_kinase"/>
    <property type="match status" value="1"/>
</dbReference>
<sequence>MNKNVLSVNGGSSSLKFQLFNMPEEHCLISGYFDGVCSSSTRFIVRIGTKKYEETLTECDFAYAVDYLITFLIQQSIINSLEDIDYIGHRVAHGGEHYSQPVIINSQVKNTIAELTKLAPIHNPINLLCIEAFEATLPNAVHVAVFDTAYHQTLDEVQFLYPLPYELYERYGIRRFGFHGISHQYISTYVTEHCSADKPTRVISCHLGSGASICAIKGGKSVATSMGFTPLAGLMMGTRCGDIDPSLPIYLATNTPMSNRDVSEMMNNASGLLGVSGMSDDCRVLEEAGELGHSRAALALQMFEGRVIETIGAYAALLNGIDILVFTGGIGENSSIIRKNITDSLGFMGISIDEEENNNNSLFINTEDSNTKVMVINTDEQRMIARETIELIGF</sequence>
<feature type="binding site" evidence="6">
    <location>
        <position position="380"/>
    </location>
    <ligand>
        <name>Mg(2+)</name>
        <dbReference type="ChEBI" id="CHEBI:18420"/>
    </ligand>
</feature>
<feature type="binding site" evidence="6">
    <location>
        <position position="16"/>
    </location>
    <ligand>
        <name>ATP</name>
        <dbReference type="ChEBI" id="CHEBI:30616"/>
    </ligand>
</feature>
<evidence type="ECO:0000256" key="3">
    <source>
        <dbReference type="ARBA" id="ARBA00022741"/>
    </source>
</evidence>
<dbReference type="InterPro" id="IPR004372">
    <property type="entry name" value="Ac/propionate_kinase"/>
</dbReference>
<feature type="active site" description="Proton donor/acceptor" evidence="6">
    <location>
        <position position="147"/>
    </location>
</feature>
<feature type="binding site" evidence="6">
    <location>
        <begin position="329"/>
        <end position="333"/>
    </location>
    <ligand>
        <name>ATP</name>
        <dbReference type="ChEBI" id="CHEBI:30616"/>
    </ligand>
</feature>
<keyword evidence="6" id="KW-0963">Cytoplasm</keyword>
<protein>
    <recommendedName>
        <fullName evidence="6">Acetate kinase</fullName>
        <ecNumber evidence="6">2.7.2.1</ecNumber>
    </recommendedName>
    <alternativeName>
        <fullName evidence="6">Acetokinase</fullName>
    </alternativeName>
</protein>
<comment type="catalytic activity">
    <reaction evidence="6">
        <text>acetate + ATP = acetyl phosphate + ADP</text>
        <dbReference type="Rhea" id="RHEA:11352"/>
        <dbReference type="ChEBI" id="CHEBI:22191"/>
        <dbReference type="ChEBI" id="CHEBI:30089"/>
        <dbReference type="ChEBI" id="CHEBI:30616"/>
        <dbReference type="ChEBI" id="CHEBI:456216"/>
        <dbReference type="EC" id="2.7.2.1"/>
    </reaction>
</comment>
<dbReference type="PRINTS" id="PR00471">
    <property type="entry name" value="ACETATEKNASE"/>
</dbReference>
<keyword evidence="6" id="KW-0460">Magnesium</keyword>
<feature type="site" description="Transition state stabilizer" evidence="6">
    <location>
        <position position="239"/>
    </location>
</feature>
<comment type="subcellular location">
    <subcellularLocation>
        <location evidence="6">Cytoplasm</location>
    </subcellularLocation>
</comment>
<dbReference type="RefSeq" id="WP_255043740.1">
    <property type="nucleotide sequence ID" value="NZ_JANEYT010000042.1"/>
</dbReference>
<evidence type="ECO:0000256" key="1">
    <source>
        <dbReference type="ARBA" id="ARBA00008748"/>
    </source>
</evidence>
<keyword evidence="5 6" id="KW-0067">ATP-binding</keyword>
<evidence type="ECO:0000256" key="4">
    <source>
        <dbReference type="ARBA" id="ARBA00022777"/>
    </source>
</evidence>
<evidence type="ECO:0000313" key="9">
    <source>
        <dbReference type="Proteomes" id="UP001524460"/>
    </source>
</evidence>
<comment type="similarity">
    <text evidence="1 6 7">Belongs to the acetokinase family.</text>
</comment>
<gene>
    <name evidence="6" type="primary">ackA</name>
    <name evidence="8" type="ORF">NHN17_16510</name>
</gene>
<dbReference type="PROSITE" id="PS01075">
    <property type="entry name" value="ACETATE_KINASE_1"/>
    <property type="match status" value="1"/>
</dbReference>
<dbReference type="CDD" id="cd24010">
    <property type="entry name" value="ASKHA_NBD_AcK_PK"/>
    <property type="match status" value="1"/>
</dbReference>
<comment type="cofactor">
    <cofactor evidence="6">
        <name>Mg(2+)</name>
        <dbReference type="ChEBI" id="CHEBI:18420"/>
    </cofactor>
    <cofactor evidence="6">
        <name>Mn(2+)</name>
        <dbReference type="ChEBI" id="CHEBI:29035"/>
    </cofactor>
    <text evidence="6">Mg(2+). Can also accept Mn(2+).</text>
</comment>
<evidence type="ECO:0000313" key="8">
    <source>
        <dbReference type="EMBL" id="MCQ1059651.1"/>
    </source>
</evidence>